<comment type="caution">
    <text evidence="2">The sequence shown here is derived from an EMBL/GenBank/DDBJ whole genome shotgun (WGS) entry which is preliminary data.</text>
</comment>
<evidence type="ECO:0000313" key="3">
    <source>
        <dbReference type="Proteomes" id="UP000824927"/>
    </source>
</evidence>
<dbReference type="CDD" id="cd00093">
    <property type="entry name" value="HTH_XRE"/>
    <property type="match status" value="1"/>
</dbReference>
<gene>
    <name evidence="2" type="ORF">KUV31_10265</name>
</gene>
<proteinExistence type="predicted"/>
<accession>A0A9Q3S2F5</accession>
<dbReference type="GO" id="GO:0003677">
    <property type="term" value="F:DNA binding"/>
    <property type="evidence" value="ECO:0007669"/>
    <property type="project" value="InterPro"/>
</dbReference>
<dbReference type="RefSeq" id="WP_222405441.1">
    <property type="nucleotide sequence ID" value="NZ_JAHVKP010000001.1"/>
</dbReference>
<evidence type="ECO:0000313" key="2">
    <source>
        <dbReference type="EMBL" id="MBY6218721.1"/>
    </source>
</evidence>
<dbReference type="AlphaFoldDB" id="A0A9Q3S2F5"/>
<dbReference type="Gene3D" id="1.10.260.40">
    <property type="entry name" value="lambda repressor-like DNA-binding domains"/>
    <property type="match status" value="1"/>
</dbReference>
<reference evidence="2" key="1">
    <citation type="submission" date="2021-06" db="EMBL/GenBank/DDBJ databases">
        <title>50 bacteria genomes isolated from Dapeng, Shenzhen, China.</title>
        <authorList>
            <person name="Zheng W."/>
            <person name="Yu S."/>
            <person name="Huang Y."/>
        </authorList>
    </citation>
    <scope>NUCLEOTIDE SEQUENCE</scope>
    <source>
        <strain evidence="2">DP4N28-2</strain>
    </source>
</reference>
<feature type="domain" description="HTH cro/C1-type" evidence="1">
    <location>
        <begin position="8"/>
        <end position="61"/>
    </location>
</feature>
<evidence type="ECO:0000259" key="1">
    <source>
        <dbReference type="PROSITE" id="PS50943"/>
    </source>
</evidence>
<dbReference type="InterPro" id="IPR001387">
    <property type="entry name" value="Cro/C1-type_HTH"/>
</dbReference>
<name>A0A9Q3S2F5_9SPHN</name>
<dbReference type="SUPFAM" id="SSF47413">
    <property type="entry name" value="lambda repressor-like DNA-binding domains"/>
    <property type="match status" value="1"/>
</dbReference>
<dbReference type="SMART" id="SM00530">
    <property type="entry name" value="HTH_XRE"/>
    <property type="match status" value="1"/>
</dbReference>
<dbReference type="PROSITE" id="PS50943">
    <property type="entry name" value="HTH_CROC1"/>
    <property type="match status" value="1"/>
</dbReference>
<dbReference type="InterPro" id="IPR010982">
    <property type="entry name" value="Lambda_DNA-bd_dom_sf"/>
</dbReference>
<dbReference type="Pfam" id="PF13560">
    <property type="entry name" value="HTH_31"/>
    <property type="match status" value="1"/>
</dbReference>
<dbReference type="EMBL" id="JAHVKP010000001">
    <property type="protein sequence ID" value="MBY6218721.1"/>
    <property type="molecule type" value="Genomic_DNA"/>
</dbReference>
<dbReference type="Proteomes" id="UP000824927">
    <property type="component" value="Unassembled WGS sequence"/>
</dbReference>
<sequence length="241" mass="26754">MLIDPVKMKSARERCALTQEALAHQARVNVRTVQRAESGQPVHAETVAELAAVLGVPAAQIITHGPQKEAEVLETEAEEGPTQVVKRIDRAETVISTLERSVMAVLACTAEPNKETMPALRELIQCLEPLIGDPWDVENSTPLRFESLLDRLEAVSRLNSALADIEKLGMALFMATSTEYVKVPRRVEEGFMAVRTSQTAEYSRAARFLIADYTSERMRVPADAVWPLEIEPNPYDDDIPF</sequence>
<organism evidence="2 3">
    <name type="scientific">Qipengyuania aquimaris</name>
    <dbReference type="NCBI Taxonomy" id="255984"/>
    <lineage>
        <taxon>Bacteria</taxon>
        <taxon>Pseudomonadati</taxon>
        <taxon>Pseudomonadota</taxon>
        <taxon>Alphaproteobacteria</taxon>
        <taxon>Sphingomonadales</taxon>
        <taxon>Erythrobacteraceae</taxon>
        <taxon>Qipengyuania</taxon>
    </lineage>
</organism>
<protein>
    <submittedName>
        <fullName evidence="2">Helix-turn-helix transcriptional regulator</fullName>
    </submittedName>
</protein>